<dbReference type="KEGG" id="pbn:PADG_07122"/>
<dbReference type="GeneID" id="22585688"/>
<sequence>MEEIWKLAADNVEKAQGIMKSQASKHRRELNFGVGGKVFLSFKNYRIQRPSRKHADQSEGPFEIIEKIGNSYKLELPDSMKIHPVFSPDKLRKAADNPLPGQVNVTPDPVKIEGEMNGRLRRCSRAASPGENFNTGQDPKRLSNWLEAWEKDDYLADEADDFLRA</sequence>
<dbReference type="Pfam" id="PF24626">
    <property type="entry name" value="SH3_Tf2-1"/>
    <property type="match status" value="1"/>
</dbReference>
<organism evidence="2 3">
    <name type="scientific">Paracoccidioides brasiliensis (strain Pb18)</name>
    <dbReference type="NCBI Taxonomy" id="502780"/>
    <lineage>
        <taxon>Eukaryota</taxon>
        <taxon>Fungi</taxon>
        <taxon>Dikarya</taxon>
        <taxon>Ascomycota</taxon>
        <taxon>Pezizomycotina</taxon>
        <taxon>Eurotiomycetes</taxon>
        <taxon>Eurotiomycetidae</taxon>
        <taxon>Onygenales</taxon>
        <taxon>Ajellomycetaceae</taxon>
        <taxon>Paracoccidioides</taxon>
    </lineage>
</organism>
<dbReference type="InterPro" id="IPR056924">
    <property type="entry name" value="SH3_Tf2-1"/>
</dbReference>
<dbReference type="OrthoDB" id="4177918at2759"/>
<reference evidence="2 3" key="1">
    <citation type="journal article" date="2011" name="PLoS Genet.">
        <title>Comparative genomic analysis of human fungal pathogens causing paracoccidioidomycosis.</title>
        <authorList>
            <person name="Desjardins C.A."/>
            <person name="Champion M.D."/>
            <person name="Holder J.W."/>
            <person name="Muszewska A."/>
            <person name="Goldberg J."/>
            <person name="Bailao A.M."/>
            <person name="Brigido M.M."/>
            <person name="Ferreira M.E."/>
            <person name="Garcia A.M."/>
            <person name="Grynberg M."/>
            <person name="Gujja S."/>
            <person name="Heiman D.I."/>
            <person name="Henn M.R."/>
            <person name="Kodira C.D."/>
            <person name="Leon-Narvaez H."/>
            <person name="Longo L.V."/>
            <person name="Ma L.J."/>
            <person name="Malavazi I."/>
            <person name="Matsuo A.L."/>
            <person name="Morais F.V."/>
            <person name="Pereira M."/>
            <person name="Rodriguez-Brito S."/>
            <person name="Sakthikumar S."/>
            <person name="Salem-Izacc S.M."/>
            <person name="Sykes S.M."/>
            <person name="Teixeira M.M."/>
            <person name="Vallejo M.C."/>
            <person name="Walter M.E."/>
            <person name="Yandava C."/>
            <person name="Young S."/>
            <person name="Zeng Q."/>
            <person name="Zucker J."/>
            <person name="Felipe M.S."/>
            <person name="Goldman G.H."/>
            <person name="Haas B.J."/>
            <person name="McEwen J.G."/>
            <person name="Nino-Vega G."/>
            <person name="Puccia R."/>
            <person name="San-Blas G."/>
            <person name="Soares C.M."/>
            <person name="Birren B.W."/>
            <person name="Cuomo C.A."/>
        </authorList>
    </citation>
    <scope>NUCLEOTIDE SEQUENCE [LARGE SCALE GENOMIC DNA]</scope>
    <source>
        <strain evidence="2 3">Pb18</strain>
    </source>
</reference>
<accession>C1GIN6</accession>
<dbReference type="VEuPathDB" id="FungiDB:PADG_07122"/>
<feature type="domain" description="Tf2-1-like SH3-like" evidence="1">
    <location>
        <begin position="35"/>
        <end position="93"/>
    </location>
</feature>
<evidence type="ECO:0000313" key="2">
    <source>
        <dbReference type="EMBL" id="EEH42302.2"/>
    </source>
</evidence>
<keyword evidence="3" id="KW-1185">Reference proteome</keyword>
<evidence type="ECO:0000313" key="3">
    <source>
        <dbReference type="Proteomes" id="UP000001628"/>
    </source>
</evidence>
<name>C1GIN6_PARBD</name>
<dbReference type="AlphaFoldDB" id="C1GIN6"/>
<dbReference type="RefSeq" id="XP_010762422.1">
    <property type="nucleotide sequence ID" value="XM_010764120.1"/>
</dbReference>
<dbReference type="HOGENOM" id="CLU_000384_6_3_1"/>
<evidence type="ECO:0000259" key="1">
    <source>
        <dbReference type="Pfam" id="PF24626"/>
    </source>
</evidence>
<proteinExistence type="predicted"/>
<gene>
    <name evidence="2" type="ORF">PADG_07122</name>
</gene>
<dbReference type="Proteomes" id="UP000001628">
    <property type="component" value="Unassembled WGS sequence"/>
</dbReference>
<dbReference type="InParanoid" id="C1GIN6"/>
<dbReference type="EMBL" id="KN275966">
    <property type="protein sequence ID" value="EEH42302.2"/>
    <property type="molecule type" value="Genomic_DNA"/>
</dbReference>
<protein>
    <recommendedName>
        <fullName evidence="1">Tf2-1-like SH3-like domain-containing protein</fullName>
    </recommendedName>
</protein>
<dbReference type="OMA" id="QSEGPFE"/>